<comment type="caution">
    <text evidence="1">The sequence shown here is derived from an EMBL/GenBank/DDBJ whole genome shotgun (WGS) entry which is preliminary data.</text>
</comment>
<reference evidence="1" key="1">
    <citation type="submission" date="2018-01" db="EMBL/GenBank/DDBJ databases">
        <authorList>
            <person name="Mao J.F."/>
        </authorList>
    </citation>
    <scope>NUCLEOTIDE SEQUENCE</scope>
    <source>
        <strain evidence="1">Huo1</strain>
        <tissue evidence="1">Leaf</tissue>
    </source>
</reference>
<protein>
    <submittedName>
        <fullName evidence="1">Uncharacterized protein</fullName>
    </submittedName>
</protein>
<keyword evidence="2" id="KW-1185">Reference proteome</keyword>
<dbReference type="AlphaFoldDB" id="A0A8X8XWF4"/>
<gene>
    <name evidence="1" type="ORF">SASPL_121424</name>
</gene>
<reference evidence="1" key="2">
    <citation type="submission" date="2020-08" db="EMBL/GenBank/DDBJ databases">
        <title>Plant Genome Project.</title>
        <authorList>
            <person name="Zhang R.-G."/>
        </authorList>
    </citation>
    <scope>NUCLEOTIDE SEQUENCE</scope>
    <source>
        <strain evidence="1">Huo1</strain>
        <tissue evidence="1">Leaf</tissue>
    </source>
</reference>
<dbReference type="EMBL" id="PNBA02000007">
    <property type="protein sequence ID" value="KAG6419208.1"/>
    <property type="molecule type" value="Genomic_DNA"/>
</dbReference>
<proteinExistence type="predicted"/>
<evidence type="ECO:0000313" key="1">
    <source>
        <dbReference type="EMBL" id="KAG6419208.1"/>
    </source>
</evidence>
<evidence type="ECO:0000313" key="2">
    <source>
        <dbReference type="Proteomes" id="UP000298416"/>
    </source>
</evidence>
<accession>A0A8X8XWF4</accession>
<organism evidence="1">
    <name type="scientific">Salvia splendens</name>
    <name type="common">Scarlet sage</name>
    <dbReference type="NCBI Taxonomy" id="180675"/>
    <lineage>
        <taxon>Eukaryota</taxon>
        <taxon>Viridiplantae</taxon>
        <taxon>Streptophyta</taxon>
        <taxon>Embryophyta</taxon>
        <taxon>Tracheophyta</taxon>
        <taxon>Spermatophyta</taxon>
        <taxon>Magnoliopsida</taxon>
        <taxon>eudicotyledons</taxon>
        <taxon>Gunneridae</taxon>
        <taxon>Pentapetalae</taxon>
        <taxon>asterids</taxon>
        <taxon>lamiids</taxon>
        <taxon>Lamiales</taxon>
        <taxon>Lamiaceae</taxon>
        <taxon>Nepetoideae</taxon>
        <taxon>Mentheae</taxon>
        <taxon>Salviinae</taxon>
        <taxon>Salvia</taxon>
        <taxon>Salvia subgen. Calosphace</taxon>
        <taxon>core Calosphace</taxon>
    </lineage>
</organism>
<name>A0A8X8XWF4_SALSN</name>
<sequence length="67" mass="7762">MSKFRKPGTEKPRFVEDEEAGVLFFTSASSSSTGHGYANVERQRQRLPVYKNRTAILYLVETHYCLY</sequence>
<dbReference type="Proteomes" id="UP000298416">
    <property type="component" value="Unassembled WGS sequence"/>
</dbReference>